<feature type="transmembrane region" description="Helical" evidence="13">
    <location>
        <begin position="747"/>
        <end position="770"/>
    </location>
</feature>
<comment type="subcellular location">
    <subcellularLocation>
        <location evidence="1">Cell membrane</location>
        <topology evidence="1">Multi-pass membrane protein</topology>
    </subcellularLocation>
</comment>
<keyword evidence="5" id="KW-0808">Transferase</keyword>
<dbReference type="PANTHER" id="PTHR22914:SF9">
    <property type="entry name" value="CHITIN SYNTHASE 1"/>
    <property type="match status" value="1"/>
</dbReference>
<dbReference type="CDD" id="cd04190">
    <property type="entry name" value="Chitin_synth_C"/>
    <property type="match status" value="1"/>
</dbReference>
<keyword evidence="7 13" id="KW-1133">Transmembrane helix</keyword>
<evidence type="ECO:0000256" key="6">
    <source>
        <dbReference type="ARBA" id="ARBA00022692"/>
    </source>
</evidence>
<feature type="compositionally biased region" description="Pro residues" evidence="12">
    <location>
        <begin position="73"/>
        <end position="82"/>
    </location>
</feature>
<gene>
    <name evidence="15" type="ORF">BCR39DRAFT_548247</name>
</gene>
<feature type="compositionally biased region" description="Polar residues" evidence="12">
    <location>
        <begin position="15"/>
        <end position="31"/>
    </location>
</feature>
<evidence type="ECO:0000256" key="9">
    <source>
        <dbReference type="ARBA" id="ARBA00023316"/>
    </source>
</evidence>
<evidence type="ECO:0000256" key="11">
    <source>
        <dbReference type="ARBA" id="ARBA00048014"/>
    </source>
</evidence>
<comment type="caution">
    <text evidence="15">The sequence shown here is derived from an EMBL/GenBank/DDBJ whole genome shotgun (WGS) entry which is preliminary data.</text>
</comment>
<dbReference type="FunCoup" id="A0A1Y2ANY1">
    <property type="interactions" value="31"/>
</dbReference>
<reference evidence="15 16" key="1">
    <citation type="submission" date="2016-07" db="EMBL/GenBank/DDBJ databases">
        <title>Pervasive Adenine N6-methylation of Active Genes in Fungi.</title>
        <authorList>
            <consortium name="DOE Joint Genome Institute"/>
            <person name="Mondo S.J."/>
            <person name="Dannebaum R.O."/>
            <person name="Kuo R.C."/>
            <person name="Labutti K."/>
            <person name="Haridas S."/>
            <person name="Kuo A."/>
            <person name="Salamov A."/>
            <person name="Ahrendt S.R."/>
            <person name="Lipzen A."/>
            <person name="Sullivan W."/>
            <person name="Andreopoulos W.B."/>
            <person name="Clum A."/>
            <person name="Lindquist E."/>
            <person name="Daum C."/>
            <person name="Ramamoorthy G.K."/>
            <person name="Gryganskyi A."/>
            <person name="Culley D."/>
            <person name="Magnuson J.K."/>
            <person name="James T.Y."/>
            <person name="O'Malley M.A."/>
            <person name="Stajich J.E."/>
            <person name="Spatafora J.W."/>
            <person name="Visel A."/>
            <person name="Grigoriev I.V."/>
        </authorList>
    </citation>
    <scope>NUCLEOTIDE SEQUENCE [LARGE SCALE GENOMIC DNA]</scope>
    <source>
        <strain evidence="15 16">68-887.2</strain>
    </source>
</reference>
<dbReference type="GO" id="GO:0005886">
    <property type="term" value="C:plasma membrane"/>
    <property type="evidence" value="ECO:0007669"/>
    <property type="project" value="UniProtKB-SubCell"/>
</dbReference>
<comment type="catalytic activity">
    <reaction evidence="11">
        <text>[(1-&gt;4)-N-acetyl-beta-D-glucosaminyl](n) + UDP-N-acetyl-alpha-D-glucosamine = [(1-&gt;4)-N-acetyl-beta-D-glucosaminyl](n+1) + UDP + H(+)</text>
        <dbReference type="Rhea" id="RHEA:16637"/>
        <dbReference type="Rhea" id="RHEA-COMP:9593"/>
        <dbReference type="Rhea" id="RHEA-COMP:9595"/>
        <dbReference type="ChEBI" id="CHEBI:15378"/>
        <dbReference type="ChEBI" id="CHEBI:17029"/>
        <dbReference type="ChEBI" id="CHEBI:57705"/>
        <dbReference type="ChEBI" id="CHEBI:58223"/>
        <dbReference type="EC" id="2.4.1.16"/>
    </reaction>
</comment>
<dbReference type="OrthoDB" id="26569at2759"/>
<evidence type="ECO:0000313" key="16">
    <source>
        <dbReference type="Proteomes" id="UP000193986"/>
    </source>
</evidence>
<comment type="function">
    <text evidence="10">Polymerizes chitin, a structural polymer of the cell wall and septum, by transferring the sugar moiety of UDP-GlcNAc to the non-reducing end of the growing chitin polymer.</text>
</comment>
<keyword evidence="9" id="KW-0961">Cell wall biogenesis/degradation</keyword>
<evidence type="ECO:0000259" key="14">
    <source>
        <dbReference type="Pfam" id="PF08407"/>
    </source>
</evidence>
<evidence type="ECO:0000256" key="4">
    <source>
        <dbReference type="ARBA" id="ARBA00022676"/>
    </source>
</evidence>
<feature type="transmembrane region" description="Helical" evidence="13">
    <location>
        <begin position="990"/>
        <end position="1010"/>
    </location>
</feature>
<dbReference type="InterPro" id="IPR029044">
    <property type="entry name" value="Nucleotide-diphossugar_trans"/>
</dbReference>
<dbReference type="GO" id="GO:0071555">
    <property type="term" value="P:cell wall organization"/>
    <property type="evidence" value="ECO:0007669"/>
    <property type="project" value="UniProtKB-KW"/>
</dbReference>
<dbReference type="GO" id="GO:0006031">
    <property type="term" value="P:chitin biosynthetic process"/>
    <property type="evidence" value="ECO:0007669"/>
    <property type="project" value="TreeGrafter"/>
</dbReference>
<proteinExistence type="predicted"/>
<dbReference type="EMBL" id="MCFC01000074">
    <property type="protein sequence ID" value="ORY23927.1"/>
    <property type="molecule type" value="Genomic_DNA"/>
</dbReference>
<dbReference type="GO" id="GO:0004100">
    <property type="term" value="F:chitin synthase activity"/>
    <property type="evidence" value="ECO:0007669"/>
    <property type="project" value="UniProtKB-EC"/>
</dbReference>
<dbReference type="InParanoid" id="A0A1Y2ANY1"/>
<dbReference type="AlphaFoldDB" id="A0A1Y2ANY1"/>
<feature type="compositionally biased region" description="Low complexity" evidence="12">
    <location>
        <begin position="116"/>
        <end position="131"/>
    </location>
</feature>
<feature type="compositionally biased region" description="Polar residues" evidence="12">
    <location>
        <begin position="132"/>
        <end position="173"/>
    </location>
</feature>
<dbReference type="Pfam" id="PF08407">
    <property type="entry name" value="Chitin_synth_1N"/>
    <property type="match status" value="1"/>
</dbReference>
<evidence type="ECO:0000313" key="15">
    <source>
        <dbReference type="EMBL" id="ORY23927.1"/>
    </source>
</evidence>
<evidence type="ECO:0000256" key="3">
    <source>
        <dbReference type="ARBA" id="ARBA00022475"/>
    </source>
</evidence>
<evidence type="ECO:0000256" key="8">
    <source>
        <dbReference type="ARBA" id="ARBA00023136"/>
    </source>
</evidence>
<protein>
    <recommendedName>
        <fullName evidence="2">chitin synthase</fullName>
        <ecNumber evidence="2">2.4.1.16</ecNumber>
    </recommendedName>
</protein>
<evidence type="ECO:0000256" key="12">
    <source>
        <dbReference type="SAM" id="MobiDB-lite"/>
    </source>
</evidence>
<keyword evidence="8 13" id="KW-0472">Membrane</keyword>
<dbReference type="Pfam" id="PF01644">
    <property type="entry name" value="Chitin_synth_1"/>
    <property type="match status" value="1"/>
</dbReference>
<dbReference type="Proteomes" id="UP000193986">
    <property type="component" value="Unassembled WGS sequence"/>
</dbReference>
<keyword evidence="6 13" id="KW-0812">Transmembrane</keyword>
<keyword evidence="16" id="KW-1185">Reference proteome</keyword>
<feature type="compositionally biased region" description="Low complexity" evidence="12">
    <location>
        <begin position="54"/>
        <end position="63"/>
    </location>
</feature>
<dbReference type="EC" id="2.4.1.16" evidence="2"/>
<feature type="compositionally biased region" description="Gly residues" evidence="12">
    <location>
        <begin position="33"/>
        <end position="43"/>
    </location>
</feature>
<evidence type="ECO:0000256" key="7">
    <source>
        <dbReference type="ARBA" id="ARBA00022989"/>
    </source>
</evidence>
<name>A0A1Y2ANY1_9TREE</name>
<feature type="region of interest" description="Disordered" evidence="12">
    <location>
        <begin position="1"/>
        <end position="248"/>
    </location>
</feature>
<dbReference type="InterPro" id="IPR004835">
    <property type="entry name" value="Chitin_synth"/>
</dbReference>
<feature type="transmembrane region" description="Helical" evidence="13">
    <location>
        <begin position="856"/>
        <end position="879"/>
    </location>
</feature>
<evidence type="ECO:0000256" key="10">
    <source>
        <dbReference type="ARBA" id="ARBA00024009"/>
    </source>
</evidence>
<dbReference type="GO" id="GO:0030428">
    <property type="term" value="C:cell septum"/>
    <property type="evidence" value="ECO:0007669"/>
    <property type="project" value="TreeGrafter"/>
</dbReference>
<feature type="transmembrane region" description="Helical" evidence="13">
    <location>
        <begin position="782"/>
        <end position="801"/>
    </location>
</feature>
<evidence type="ECO:0000256" key="5">
    <source>
        <dbReference type="ARBA" id="ARBA00022679"/>
    </source>
</evidence>
<feature type="transmembrane region" description="Helical" evidence="13">
    <location>
        <begin position="813"/>
        <end position="836"/>
    </location>
</feature>
<sequence length="1050" mass="115818">MNPGDIYRPPPQQPGGYTSPTRHAFPTSPTYPQGGGGGGGGGALHHYPSDPYGQPQQQTQRPQQHIHHSQSQPFPPPPPPQPNYAGIPHSQTQPFVAASFGTYADPFQDNGNGRISLDQPPQLQQPSWSSPEGSRQYPSQQPSTALSPPRAPSTSLPDRYSIPNTNSGMNSFTPPHLPPPNRQRYDSSTSLAPPPGSYPYGLSDNRLASPPPLLPSQSSDMIGGYPPRPSFEGYGLSQSQSGRVDEDMNDSAPLLAHATPDGRFGVTPPPNGVRYQLSDMGASESDIGMGIAARTNGVPGGDEDEVNLHYGPVPNRVIRRNKTQKRVALFRGHLVLDVDVPSMLLDQCHIREGNEFTKMRYTAVTGDPNDFVDDKYTLRQRLYDPPRQTELFIVITMYNEDDVLFCRTMRGVMQNIAHLCTRSKSKTWGKEGWKKVVVCIVSDGRAKINPRTRSVLAALGCYQDGVAKNVVNGKPVTAHVYEYTGQLSIDGSGKIRPGDPGKHVPIQMIFCLKEKNQKKINSHRWFFNAFGACLRPNVCVLLDVGTQPGPDSIYHLWKAFDINSSVGGACGEIVALKGMFWRNLLNPLVAAQNFEYKMSNILDKPLESIFGYITVLPGAFSAYRYIALLNDEKGNGPLKQYFIGETMHGAGAGIFAANMYLAEDRILCWELVSKRACKWTLHYVKSAYAITDVPDTVAELVSQRRRWLNGSFFAAIHSIFHFGYLYRSSHSITRKFFLHVEGLYQMINLIFSWFALGNFFIAFVVLTNSLDTTGKAWHFVNIPLQYIYAALLVLCFLLSLGNRPAGSKVGYTVSMIGFALLTVYMLFAAIYLAVIGVENVEDSGPITAGTVFGDKIFRNIVLSLAATYGLYIVSSLLALEPWHMLTSFLQYLLLAPSYINVLNVYAFCNVHDVSWGTKGSDKVSEDLGVVKSHSDNKNEVTVDVPVEQQDLNAMYAAELRLLATKPPKEVHVVSDDQKQEDYYKNFRTNVLIFWIMSNGALGAAILQTSGGSSSLATTYMGILLYTVAGLALFRFFGSTAYLIVRLFAGE</sequence>
<accession>A0A1Y2ANY1</accession>
<dbReference type="InterPro" id="IPR013616">
    <property type="entry name" value="Chitin_synth_N"/>
</dbReference>
<evidence type="ECO:0000256" key="13">
    <source>
        <dbReference type="SAM" id="Phobius"/>
    </source>
</evidence>
<evidence type="ECO:0000256" key="2">
    <source>
        <dbReference type="ARBA" id="ARBA00012543"/>
    </source>
</evidence>
<keyword evidence="3" id="KW-1003">Cell membrane</keyword>
<evidence type="ECO:0000256" key="1">
    <source>
        <dbReference type="ARBA" id="ARBA00004651"/>
    </source>
</evidence>
<dbReference type="SUPFAM" id="SSF53448">
    <property type="entry name" value="Nucleotide-diphospho-sugar transferases"/>
    <property type="match status" value="1"/>
</dbReference>
<feature type="transmembrane region" description="Helical" evidence="13">
    <location>
        <begin position="1022"/>
        <end position="1044"/>
    </location>
</feature>
<keyword evidence="4" id="KW-0328">Glycosyltransferase</keyword>
<organism evidence="15 16">
    <name type="scientific">Naematelia encephala</name>
    <dbReference type="NCBI Taxonomy" id="71784"/>
    <lineage>
        <taxon>Eukaryota</taxon>
        <taxon>Fungi</taxon>
        <taxon>Dikarya</taxon>
        <taxon>Basidiomycota</taxon>
        <taxon>Agaricomycotina</taxon>
        <taxon>Tremellomycetes</taxon>
        <taxon>Tremellales</taxon>
        <taxon>Naemateliaceae</taxon>
        <taxon>Naematelia</taxon>
    </lineage>
</organism>
<feature type="domain" description="Chitin synthase N-terminal" evidence="14">
    <location>
        <begin position="322"/>
        <end position="390"/>
    </location>
</feature>
<dbReference type="STRING" id="71784.A0A1Y2ANY1"/>
<dbReference type="PANTHER" id="PTHR22914">
    <property type="entry name" value="CHITIN SYNTHASE"/>
    <property type="match status" value="1"/>
</dbReference>